<dbReference type="GO" id="GO:0003676">
    <property type="term" value="F:nucleic acid binding"/>
    <property type="evidence" value="ECO:0007669"/>
    <property type="project" value="InterPro"/>
</dbReference>
<evidence type="ECO:0000313" key="3">
    <source>
        <dbReference type="EMBL" id="MBO8479761.1"/>
    </source>
</evidence>
<protein>
    <submittedName>
        <fullName evidence="3">DHH family phosphoesterase</fullName>
    </submittedName>
</protein>
<feature type="domain" description="DDH" evidence="1">
    <location>
        <begin position="25"/>
        <end position="176"/>
    </location>
</feature>
<dbReference type="EMBL" id="JADILW010000021">
    <property type="protein sequence ID" value="MBO8479761.1"/>
    <property type="molecule type" value="Genomic_DNA"/>
</dbReference>
<dbReference type="Gene3D" id="3.90.1640.10">
    <property type="entry name" value="inorganic pyrophosphatase (n-terminal core)"/>
    <property type="match status" value="1"/>
</dbReference>
<evidence type="ECO:0000259" key="2">
    <source>
        <dbReference type="Pfam" id="PF02272"/>
    </source>
</evidence>
<reference evidence="3" key="2">
    <citation type="journal article" date="2021" name="PeerJ">
        <title>Extensive microbial diversity within the chicken gut microbiome revealed by metagenomics and culture.</title>
        <authorList>
            <person name="Gilroy R."/>
            <person name="Ravi A."/>
            <person name="Getino M."/>
            <person name="Pursley I."/>
            <person name="Horton D.L."/>
            <person name="Alikhan N.F."/>
            <person name="Baker D."/>
            <person name="Gharbi K."/>
            <person name="Hall N."/>
            <person name="Watson M."/>
            <person name="Adriaenssens E.M."/>
            <person name="Foster-Nyarko E."/>
            <person name="Jarju S."/>
            <person name="Secka A."/>
            <person name="Antonio M."/>
            <person name="Oren A."/>
            <person name="Chaudhuri R.R."/>
            <person name="La Ragione R."/>
            <person name="Hildebrand F."/>
            <person name="Pallen M.J."/>
        </authorList>
    </citation>
    <scope>NUCLEOTIDE SEQUENCE</scope>
    <source>
        <strain evidence="3">B3-1481</strain>
    </source>
</reference>
<sequence>MRTLDKMKLGQLDAMFGAASAVGLTVHVHPDGDALGSAVALARYLRGFRGKTVSILLPDSYPANLEFIMEGEKALVASDDPDAAARCIASCDLLVALDHNSPGRIGLLEEPFRASPARKLLIDHHLDPDAGSYGLVFSETEVSSTCELLYWLLRALPPFAAAEGLPRELGTPLLTGMTTDTNNFANSVFPETLRMASELLAAGVDRDAVLDKLYNQYRENRFRAMGCFLSEKLTILPGGVAYAVFDRQTQERFGLVDGDTEGFVNMPLGIAGVRMSIFLKEDDGFFRVSVRSTGDCAASDFAAAWFHGGGHFHAAGGRLYFPSDIPSASHAAQYVETSAARFLQDPALPKDN</sequence>
<dbReference type="Gene3D" id="3.10.310.30">
    <property type="match status" value="1"/>
</dbReference>
<evidence type="ECO:0000259" key="1">
    <source>
        <dbReference type="Pfam" id="PF01368"/>
    </source>
</evidence>
<dbReference type="Pfam" id="PF01368">
    <property type="entry name" value="DHH"/>
    <property type="match status" value="1"/>
</dbReference>
<name>A0A9D9NNA5_9BACT</name>
<accession>A0A9D9NNA5</accession>
<proteinExistence type="predicted"/>
<dbReference type="Pfam" id="PF02272">
    <property type="entry name" value="DHHA1"/>
    <property type="match status" value="1"/>
</dbReference>
<gene>
    <name evidence="3" type="ORF">IAB76_01415</name>
</gene>
<dbReference type="PANTHER" id="PTHR47618:SF1">
    <property type="entry name" value="BIFUNCTIONAL OLIGORIBONUCLEASE AND PAP PHOSPHATASE NRNA"/>
    <property type="match status" value="1"/>
</dbReference>
<dbReference type="AlphaFoldDB" id="A0A9D9NNA5"/>
<evidence type="ECO:0000313" key="4">
    <source>
        <dbReference type="Proteomes" id="UP000823769"/>
    </source>
</evidence>
<dbReference type="InterPro" id="IPR051319">
    <property type="entry name" value="Oligoribo/pAp-PDE_c-di-AMP_PDE"/>
</dbReference>
<comment type="caution">
    <text evidence="3">The sequence shown here is derived from an EMBL/GenBank/DDBJ whole genome shotgun (WGS) entry which is preliminary data.</text>
</comment>
<feature type="domain" description="DHHA1" evidence="2">
    <location>
        <begin position="252"/>
        <end position="332"/>
    </location>
</feature>
<dbReference type="InterPro" id="IPR003156">
    <property type="entry name" value="DHHA1_dom"/>
</dbReference>
<reference evidence="3" key="1">
    <citation type="submission" date="2020-10" db="EMBL/GenBank/DDBJ databases">
        <authorList>
            <person name="Gilroy R."/>
        </authorList>
    </citation>
    <scope>NUCLEOTIDE SEQUENCE</scope>
    <source>
        <strain evidence="3">B3-1481</strain>
    </source>
</reference>
<dbReference type="InterPro" id="IPR038763">
    <property type="entry name" value="DHH_sf"/>
</dbReference>
<dbReference type="Proteomes" id="UP000823769">
    <property type="component" value="Unassembled WGS sequence"/>
</dbReference>
<organism evidence="3 4">
    <name type="scientific">Candidatus Cryptobacteroides avistercoris</name>
    <dbReference type="NCBI Taxonomy" id="2840758"/>
    <lineage>
        <taxon>Bacteria</taxon>
        <taxon>Pseudomonadati</taxon>
        <taxon>Bacteroidota</taxon>
        <taxon>Bacteroidia</taxon>
        <taxon>Bacteroidales</taxon>
        <taxon>Candidatus Cryptobacteroides</taxon>
    </lineage>
</organism>
<dbReference type="PANTHER" id="PTHR47618">
    <property type="entry name" value="BIFUNCTIONAL OLIGORIBONUCLEASE AND PAP PHOSPHATASE NRNA"/>
    <property type="match status" value="1"/>
</dbReference>
<dbReference type="InterPro" id="IPR001667">
    <property type="entry name" value="DDH_dom"/>
</dbReference>
<dbReference type="SUPFAM" id="SSF64182">
    <property type="entry name" value="DHH phosphoesterases"/>
    <property type="match status" value="1"/>
</dbReference>